<name>B5LGL7_PLAFA</name>
<evidence type="ECO:0000259" key="4">
    <source>
        <dbReference type="Pfam" id="PF15447"/>
    </source>
</evidence>
<keyword evidence="1" id="KW-0175">Coiled coil</keyword>
<dbReference type="EMBL" id="EU787611">
    <property type="protein sequence ID" value="ACH53704.1"/>
    <property type="molecule type" value="mRNA"/>
</dbReference>
<dbReference type="SUPFAM" id="SSF140924">
    <property type="entry name" value="Duffy binding domain-like"/>
    <property type="match status" value="1"/>
</dbReference>
<feature type="region of interest" description="Disordered" evidence="2">
    <location>
        <begin position="1"/>
        <end position="24"/>
    </location>
</feature>
<feature type="domain" description="Plasmodium falciparum erythrocyte membrane protein-1 N-terminal segment" evidence="4">
    <location>
        <begin position="24"/>
        <end position="60"/>
    </location>
</feature>
<dbReference type="InterPro" id="IPR029210">
    <property type="entry name" value="PfEMP1_NTS"/>
</dbReference>
<dbReference type="InterPro" id="IPR008602">
    <property type="entry name" value="Duffy-antigen-binding"/>
</dbReference>
<accession>B5LGL7</accession>
<dbReference type="GO" id="GO:0046789">
    <property type="term" value="F:host cell surface receptor binding"/>
    <property type="evidence" value="ECO:0007669"/>
    <property type="project" value="InterPro"/>
</dbReference>
<feature type="region of interest" description="Disordered" evidence="2">
    <location>
        <begin position="85"/>
        <end position="106"/>
    </location>
</feature>
<organism evidence="5">
    <name type="scientific">Plasmodium falciparum</name>
    <name type="common">malaria parasite P. falciparum</name>
    <dbReference type="NCBI Taxonomy" id="5833"/>
    <lineage>
        <taxon>Eukaryota</taxon>
        <taxon>Sar</taxon>
        <taxon>Alveolata</taxon>
        <taxon>Apicomplexa</taxon>
        <taxon>Aconoidasida</taxon>
        <taxon>Haemosporida</taxon>
        <taxon>Plasmodiidae</taxon>
        <taxon>Plasmodium</taxon>
        <taxon>Plasmodium (Laverania)</taxon>
    </lineage>
</organism>
<gene>
    <name evidence="5" type="primary">var</name>
</gene>
<evidence type="ECO:0000256" key="2">
    <source>
        <dbReference type="SAM" id="MobiDB-lite"/>
    </source>
</evidence>
<dbReference type="GO" id="GO:0016020">
    <property type="term" value="C:membrane"/>
    <property type="evidence" value="ECO:0007669"/>
    <property type="project" value="InterPro"/>
</dbReference>
<evidence type="ECO:0000259" key="3">
    <source>
        <dbReference type="Pfam" id="PF05424"/>
    </source>
</evidence>
<dbReference type="Pfam" id="PF15447">
    <property type="entry name" value="NTS"/>
    <property type="match status" value="1"/>
</dbReference>
<feature type="coiled-coil region" evidence="1">
    <location>
        <begin position="212"/>
        <end position="246"/>
    </location>
</feature>
<dbReference type="AlphaFoldDB" id="B5LGL7"/>
<dbReference type="Gene3D" id="1.20.1310.20">
    <property type="entry name" value="Duffy-antigen binding domain"/>
    <property type="match status" value="1"/>
</dbReference>
<sequence>MAPGDPQVGAAGSSGEDKYKDAPDAKHLLDMIGKDVHEQVKNDEAKKYIEELEGSLSLAKISGGESAGFSEPCGLIKDKRDKLLGDRGERHPCGNGSASEKRYSKERVDEYDNKKMKCSNGKNEGACAPFRRLHLCNKNFQNMNSKDSSKAKNDLLLDVCMAAKYEGESLKGYHEQYEVQYPGSGSDFPMCTMLARSFADIGDIVRGKDLYLGKKKKKQNGKETERDQLENKLKEIFENIKKENNSKLKSLTDDQIREYWWALNRRDVWKAITCDAPHDSKYFRQTCGGDNKKTTIRTPNQCRCTKTSDGKPDDQVPTYFDYVPQYLRWFEEWAED</sequence>
<evidence type="ECO:0000256" key="1">
    <source>
        <dbReference type="SAM" id="Coils"/>
    </source>
</evidence>
<dbReference type="VEuPathDB" id="PlasmoDB:Pf7G8_120060000"/>
<dbReference type="Pfam" id="PF05424">
    <property type="entry name" value="Duffy_binding"/>
    <property type="match status" value="1"/>
</dbReference>
<reference evidence="5" key="1">
    <citation type="journal article" date="2009" name="J. Infect. Dis.">
        <title>Analysis of Plasmodium falciparum var genes expressed in children from Papua New Guinea.</title>
        <authorList>
            <person name="Falk N."/>
            <person name="Kaestli M."/>
            <person name="Qi W."/>
            <person name="Ott M."/>
            <person name="Baea K."/>
            <person name="Cortes A."/>
            <person name="Beck H.P."/>
        </authorList>
    </citation>
    <scope>NUCLEOTIDE SEQUENCE</scope>
    <source>
        <strain evidence="5">A38C130.4</strain>
    </source>
</reference>
<dbReference type="FunFam" id="1.20.1310.20:FF:000001">
    <property type="entry name" value="Erythrocyte membrane protein 1, PfEMP1"/>
    <property type="match status" value="1"/>
</dbReference>
<dbReference type="InterPro" id="IPR042202">
    <property type="entry name" value="Duffy-ag-bd_sf"/>
</dbReference>
<protein>
    <submittedName>
        <fullName evidence="5">Erythrocyte membrane protein 1</fullName>
    </submittedName>
</protein>
<dbReference type="VEuPathDB" id="PlasmoDB:PfNF166_120026300"/>
<dbReference type="VEuPathDB" id="PlasmoDB:Pf7G8-2_000403400"/>
<feature type="non-terminal residue" evidence="5">
    <location>
        <position position="336"/>
    </location>
</feature>
<feature type="compositionally biased region" description="Basic and acidic residues" evidence="2">
    <location>
        <begin position="15"/>
        <end position="24"/>
    </location>
</feature>
<feature type="domain" description="Duffy-antigen binding" evidence="3">
    <location>
        <begin position="125"/>
        <end position="328"/>
    </location>
</feature>
<proteinExistence type="evidence at transcript level"/>
<evidence type="ECO:0000313" key="5">
    <source>
        <dbReference type="EMBL" id="ACH53704.1"/>
    </source>
</evidence>
<dbReference type="VEuPathDB" id="PlasmoDB:PfML01_000025000"/>
<dbReference type="VEuPathDB" id="PlasmoDB:PfNF54_120024200"/>